<dbReference type="PROSITE" id="PS50181">
    <property type="entry name" value="FBOX"/>
    <property type="match status" value="1"/>
</dbReference>
<dbReference type="InterPro" id="IPR036047">
    <property type="entry name" value="F-box-like_dom_sf"/>
</dbReference>
<evidence type="ECO:0000259" key="1">
    <source>
        <dbReference type="PROSITE" id="PS50181"/>
    </source>
</evidence>
<evidence type="ECO:0000313" key="2">
    <source>
        <dbReference type="EMBL" id="SSX00592.1"/>
    </source>
</evidence>
<sequence>MDPELGPIYCLFDELLELIFIQLPPKELLNCRLVCKRWDFILRSTKLLLNSMGIHLEVDGKPPVDIQHPMVNALRSNPALKINRITLNADLFIEESGLPKAAQLRSYLKSFGPLNTVKELTFKISQSQSETMFDLIFICLSALKEVKLVRLAFDAAHGNVMTGGREVKFDKRWSHVCWVTIEEIHFTGFDFWSPGTFTNFGYLLNKMPGLKVIWGMNAFNEVFYEQHADKIKSTNVFTMELEAIMTLMHGVSLKKLDIDGSLHENSPEQWIFLNENQPELMEIRLTFDHLHIHDPILGPSLNLAQNNYEKVKDLTLNLYVAGLNGVEFHSTLIQFQKIEILSIDLLVDGPCFFGHESINLENLEKVYFNASNTNNQPLSCDQCIKSLIKTIGTANTISFEMPVQFEILARLKNSAPQLEHLIIHRLSDLKYSYEHWPLMSMLQSIVVPLRQASKKAEILNFCKACPNLKNIEFLCVDTLKHWQMNIFLQNLEFLETLHLGNKKFVVKTKNENRAFVRIDD</sequence>
<reference evidence="3" key="2">
    <citation type="submission" date="2018-07" db="EMBL/GenBank/DDBJ databases">
        <authorList>
            <person name="Quirk P.G."/>
            <person name="Krulwich T.A."/>
        </authorList>
    </citation>
    <scope>NUCLEOTIDE SEQUENCE</scope>
</reference>
<feature type="domain" description="F-box" evidence="1">
    <location>
        <begin position="5"/>
        <end position="52"/>
    </location>
</feature>
<organism evidence="3">
    <name type="scientific">Culicoides sonorensis</name>
    <name type="common">Biting midge</name>
    <dbReference type="NCBI Taxonomy" id="179676"/>
    <lineage>
        <taxon>Eukaryota</taxon>
        <taxon>Metazoa</taxon>
        <taxon>Ecdysozoa</taxon>
        <taxon>Arthropoda</taxon>
        <taxon>Hexapoda</taxon>
        <taxon>Insecta</taxon>
        <taxon>Pterygota</taxon>
        <taxon>Neoptera</taxon>
        <taxon>Endopterygota</taxon>
        <taxon>Diptera</taxon>
        <taxon>Nematocera</taxon>
        <taxon>Chironomoidea</taxon>
        <taxon>Ceratopogonidae</taxon>
        <taxon>Ceratopogoninae</taxon>
        <taxon>Culicoides</taxon>
        <taxon>Monoculicoides</taxon>
    </lineage>
</organism>
<dbReference type="SUPFAM" id="SSF81383">
    <property type="entry name" value="F-box domain"/>
    <property type="match status" value="1"/>
</dbReference>
<dbReference type="EMBL" id="UFQS01000155">
    <property type="protein sequence ID" value="SSX00592.1"/>
    <property type="molecule type" value="Genomic_DNA"/>
</dbReference>
<dbReference type="Gene3D" id="1.20.1280.50">
    <property type="match status" value="1"/>
</dbReference>
<proteinExistence type="predicted"/>
<dbReference type="InterPro" id="IPR001810">
    <property type="entry name" value="F-box_dom"/>
</dbReference>
<reference evidence="2" key="1">
    <citation type="submission" date="2018-04" db="EMBL/GenBank/DDBJ databases">
        <authorList>
            <person name="Go L.Y."/>
            <person name="Mitchell J.A."/>
        </authorList>
    </citation>
    <scope>NUCLEOTIDE SEQUENCE</scope>
    <source>
        <tissue evidence="2">Whole organism</tissue>
    </source>
</reference>
<protein>
    <submittedName>
        <fullName evidence="3">CSON003182 protein</fullName>
    </submittedName>
</protein>
<dbReference type="CDD" id="cd09917">
    <property type="entry name" value="F-box_SF"/>
    <property type="match status" value="1"/>
</dbReference>
<dbReference type="VEuPathDB" id="VectorBase:CSON003182"/>
<dbReference type="EMBL" id="UFQT01000155">
    <property type="protein sequence ID" value="SSX20972.1"/>
    <property type="molecule type" value="Genomic_DNA"/>
</dbReference>
<dbReference type="AlphaFoldDB" id="A0A336LSH8"/>
<dbReference type="Pfam" id="PF12937">
    <property type="entry name" value="F-box-like"/>
    <property type="match status" value="1"/>
</dbReference>
<accession>A0A336LSH8</accession>
<evidence type="ECO:0000313" key="3">
    <source>
        <dbReference type="EMBL" id="SSX20972.1"/>
    </source>
</evidence>
<dbReference type="SMART" id="SM00256">
    <property type="entry name" value="FBOX"/>
    <property type="match status" value="1"/>
</dbReference>
<name>A0A336LSH8_CULSO</name>
<gene>
    <name evidence="3" type="primary">CSON003182</name>
</gene>